<evidence type="ECO:0000313" key="1">
    <source>
        <dbReference type="EMBL" id="GAH09179.1"/>
    </source>
</evidence>
<name>X1DW55_9ZZZZ</name>
<gene>
    <name evidence="1" type="ORF">S01H4_51961</name>
</gene>
<proteinExistence type="predicted"/>
<sequence>MQFTCPNHIGLKSFTLHETQTSCNSKHFLDEFSLVHFMFGFYFRTNFKKFNFKSNLLIAIIFEIFERSELSKNIINTLGPIAGVTSDNS</sequence>
<comment type="caution">
    <text evidence="1">The sequence shown here is derived from an EMBL/GenBank/DDBJ whole genome shotgun (WGS) entry which is preliminary data.</text>
</comment>
<reference evidence="1" key="1">
    <citation type="journal article" date="2014" name="Front. Microbiol.">
        <title>High frequency of phylogenetically diverse reductive dehalogenase-homologous genes in deep subseafloor sedimentary metagenomes.</title>
        <authorList>
            <person name="Kawai M."/>
            <person name="Futagami T."/>
            <person name="Toyoda A."/>
            <person name="Takaki Y."/>
            <person name="Nishi S."/>
            <person name="Hori S."/>
            <person name="Arai W."/>
            <person name="Tsubouchi T."/>
            <person name="Morono Y."/>
            <person name="Uchiyama I."/>
            <person name="Ito T."/>
            <person name="Fujiyama A."/>
            <person name="Inagaki F."/>
            <person name="Takami H."/>
        </authorList>
    </citation>
    <scope>NUCLEOTIDE SEQUENCE</scope>
    <source>
        <strain evidence="1">Expedition CK06-06</strain>
    </source>
</reference>
<dbReference type="EMBL" id="BART01029646">
    <property type="protein sequence ID" value="GAH09179.1"/>
    <property type="molecule type" value="Genomic_DNA"/>
</dbReference>
<organism evidence="1">
    <name type="scientific">marine sediment metagenome</name>
    <dbReference type="NCBI Taxonomy" id="412755"/>
    <lineage>
        <taxon>unclassified sequences</taxon>
        <taxon>metagenomes</taxon>
        <taxon>ecological metagenomes</taxon>
    </lineage>
</organism>
<dbReference type="AlphaFoldDB" id="X1DW55"/>
<protein>
    <submittedName>
        <fullName evidence="1">Uncharacterized protein</fullName>
    </submittedName>
</protein>
<accession>X1DW55</accession>
<feature type="non-terminal residue" evidence="1">
    <location>
        <position position="89"/>
    </location>
</feature>